<dbReference type="AlphaFoldDB" id="A0A8J3EA97"/>
<dbReference type="PANTHER" id="PTHR22981:SF84">
    <property type="entry name" value="3-HYDROXYISOBUTYRATE DEHYDROGENASE"/>
    <property type="match status" value="1"/>
</dbReference>
<dbReference type="InterPro" id="IPR015815">
    <property type="entry name" value="HIBADH-related"/>
</dbReference>
<dbReference type="GO" id="GO:0008442">
    <property type="term" value="F:3-hydroxyisobutyrate dehydrogenase activity"/>
    <property type="evidence" value="ECO:0007669"/>
    <property type="project" value="TreeGrafter"/>
</dbReference>
<feature type="domain" description="3-hydroxyisobutyrate dehydrogenase-like NAD-binding" evidence="5">
    <location>
        <begin position="169"/>
        <end position="289"/>
    </location>
</feature>
<evidence type="ECO:0000256" key="3">
    <source>
        <dbReference type="PIRSR" id="PIRSR000103-1"/>
    </source>
</evidence>
<dbReference type="InterPro" id="IPR036291">
    <property type="entry name" value="NAD(P)-bd_dom_sf"/>
</dbReference>
<evidence type="ECO:0000313" key="7">
    <source>
        <dbReference type="Proteomes" id="UP000597507"/>
    </source>
</evidence>
<dbReference type="Pfam" id="PF03446">
    <property type="entry name" value="NAD_binding_2"/>
    <property type="match status" value="1"/>
</dbReference>
<keyword evidence="2" id="KW-0520">NAD</keyword>
<reference evidence="6 7" key="1">
    <citation type="journal article" date="2014" name="Int. J. Syst. Evol. Microbiol.">
        <title>Complete genome sequence of Corynebacterium casei LMG S-19264T (=DSM 44701T), isolated from a smear-ripened cheese.</title>
        <authorList>
            <consortium name="US DOE Joint Genome Institute (JGI-PGF)"/>
            <person name="Walter F."/>
            <person name="Albersmeier A."/>
            <person name="Kalinowski J."/>
            <person name="Ruckert C."/>
        </authorList>
    </citation>
    <scope>NUCLEOTIDE SEQUENCE [LARGE SCALE GENOMIC DNA]</scope>
    <source>
        <strain evidence="6 7">CGMCC 1.16330</strain>
    </source>
</reference>
<dbReference type="GO" id="GO:0050661">
    <property type="term" value="F:NADP binding"/>
    <property type="evidence" value="ECO:0007669"/>
    <property type="project" value="InterPro"/>
</dbReference>
<evidence type="ECO:0000256" key="1">
    <source>
        <dbReference type="ARBA" id="ARBA00023002"/>
    </source>
</evidence>
<dbReference type="InterPro" id="IPR008927">
    <property type="entry name" value="6-PGluconate_DH-like_C_sf"/>
</dbReference>
<evidence type="ECO:0000256" key="2">
    <source>
        <dbReference type="ARBA" id="ARBA00023027"/>
    </source>
</evidence>
<organism evidence="6 7">
    <name type="scientific">Caldovatus sediminis</name>
    <dbReference type="NCBI Taxonomy" id="2041189"/>
    <lineage>
        <taxon>Bacteria</taxon>
        <taxon>Pseudomonadati</taxon>
        <taxon>Pseudomonadota</taxon>
        <taxon>Alphaproteobacteria</taxon>
        <taxon>Acetobacterales</taxon>
        <taxon>Roseomonadaceae</taxon>
        <taxon>Caldovatus</taxon>
    </lineage>
</organism>
<protein>
    <submittedName>
        <fullName evidence="6">Oxidoreductase</fullName>
    </submittedName>
</protein>
<keyword evidence="7" id="KW-1185">Reference proteome</keyword>
<dbReference type="PANTHER" id="PTHR22981">
    <property type="entry name" value="3-HYDROXYISOBUTYRATE DEHYDROGENASE-RELATED"/>
    <property type="match status" value="1"/>
</dbReference>
<keyword evidence="1" id="KW-0560">Oxidoreductase</keyword>
<dbReference type="EMBL" id="BMKS01000002">
    <property type="protein sequence ID" value="GGG23809.1"/>
    <property type="molecule type" value="Genomic_DNA"/>
</dbReference>
<dbReference type="GO" id="GO:0006574">
    <property type="term" value="P:L-valine catabolic process"/>
    <property type="evidence" value="ECO:0007669"/>
    <property type="project" value="TreeGrafter"/>
</dbReference>
<feature type="active site" evidence="3">
    <location>
        <position position="175"/>
    </location>
</feature>
<dbReference type="GO" id="GO:0051287">
    <property type="term" value="F:NAD binding"/>
    <property type="evidence" value="ECO:0007669"/>
    <property type="project" value="InterPro"/>
</dbReference>
<dbReference type="SUPFAM" id="SSF51735">
    <property type="entry name" value="NAD(P)-binding Rossmann-fold domains"/>
    <property type="match status" value="1"/>
</dbReference>
<accession>A0A8J3EA97</accession>
<dbReference type="InterPro" id="IPR006115">
    <property type="entry name" value="6PGDH_NADP-bd"/>
</dbReference>
<sequence length="297" mass="30090">MGPIGFIGLGMMGLPMARCLLAKGHRLLACDTSGTACAALREGAPAGRLEFAPTPAAVAAGADIIVLMLPTSAVVAQVMEGPDGLLGALRPGALVIDMGSSVPAETRRLAALAAARGAALMDAPVSGSVTKARAGTLAIMVGGDDAAFARAEPVLRGMGETLIRCGAVGSGHAMKALNNYVYAAGLLALSEALQMGARLGLDLGVLTDVMNASSGRNVATETKARQEILSGRYAGGFQLGLMAKDLETAGAIAEETGFDAQALALCRRLWREAVAALGPKVDNTMVHRFLGGAPDKP</sequence>
<dbReference type="InterPro" id="IPR013328">
    <property type="entry name" value="6PGD_dom2"/>
</dbReference>
<dbReference type="Gene3D" id="3.40.50.720">
    <property type="entry name" value="NAD(P)-binding Rossmann-like Domain"/>
    <property type="match status" value="1"/>
</dbReference>
<evidence type="ECO:0000313" key="6">
    <source>
        <dbReference type="EMBL" id="GGG23809.1"/>
    </source>
</evidence>
<name>A0A8J3EA97_9PROT</name>
<dbReference type="InterPro" id="IPR029154">
    <property type="entry name" value="HIBADH-like_NADP-bd"/>
</dbReference>
<dbReference type="Pfam" id="PF14833">
    <property type="entry name" value="NAD_binding_11"/>
    <property type="match status" value="1"/>
</dbReference>
<feature type="domain" description="6-phosphogluconate dehydrogenase NADP-binding" evidence="4">
    <location>
        <begin position="4"/>
        <end position="165"/>
    </location>
</feature>
<evidence type="ECO:0000259" key="5">
    <source>
        <dbReference type="Pfam" id="PF14833"/>
    </source>
</evidence>
<dbReference type="PIRSF" id="PIRSF000103">
    <property type="entry name" value="HIBADH"/>
    <property type="match status" value="1"/>
</dbReference>
<comment type="caution">
    <text evidence="6">The sequence shown here is derived from an EMBL/GenBank/DDBJ whole genome shotgun (WGS) entry which is preliminary data.</text>
</comment>
<gene>
    <name evidence="6" type="ORF">GCM10010964_09960</name>
</gene>
<dbReference type="Proteomes" id="UP000597507">
    <property type="component" value="Unassembled WGS sequence"/>
</dbReference>
<proteinExistence type="predicted"/>
<dbReference type="SUPFAM" id="SSF48179">
    <property type="entry name" value="6-phosphogluconate dehydrogenase C-terminal domain-like"/>
    <property type="match status" value="1"/>
</dbReference>
<dbReference type="RefSeq" id="WP_188898886.1">
    <property type="nucleotide sequence ID" value="NZ_BMKS01000002.1"/>
</dbReference>
<dbReference type="Gene3D" id="1.10.1040.10">
    <property type="entry name" value="N-(1-d-carboxylethyl)-l-norvaline Dehydrogenase, domain 2"/>
    <property type="match status" value="1"/>
</dbReference>
<evidence type="ECO:0000259" key="4">
    <source>
        <dbReference type="Pfam" id="PF03446"/>
    </source>
</evidence>